<dbReference type="AlphaFoldDB" id="A0A1F5KRW0"/>
<evidence type="ECO:0000256" key="3">
    <source>
        <dbReference type="ARBA" id="ARBA00022676"/>
    </source>
</evidence>
<dbReference type="PANTHER" id="PTHR33908:SF11">
    <property type="entry name" value="MEMBRANE PROTEIN"/>
    <property type="match status" value="1"/>
</dbReference>
<feature type="transmembrane region" description="Helical" evidence="8">
    <location>
        <begin position="270"/>
        <end position="291"/>
    </location>
</feature>
<reference evidence="10 11" key="1">
    <citation type="journal article" date="2016" name="Nat. Commun.">
        <title>Thousands of microbial genomes shed light on interconnected biogeochemical processes in an aquifer system.</title>
        <authorList>
            <person name="Anantharaman K."/>
            <person name="Brown C.T."/>
            <person name="Hug L.A."/>
            <person name="Sharon I."/>
            <person name="Castelle C.J."/>
            <person name="Probst A.J."/>
            <person name="Thomas B.C."/>
            <person name="Singh A."/>
            <person name="Wilkins M.J."/>
            <person name="Karaoz U."/>
            <person name="Brodie E.L."/>
            <person name="Williams K.H."/>
            <person name="Hubbard S.S."/>
            <person name="Banfield J.F."/>
        </authorList>
    </citation>
    <scope>NUCLEOTIDE SEQUENCE [LARGE SCALE GENOMIC DNA]</scope>
</reference>
<comment type="subcellular location">
    <subcellularLocation>
        <location evidence="1">Cell membrane</location>
        <topology evidence="1">Multi-pass membrane protein</topology>
    </subcellularLocation>
</comment>
<comment type="caution">
    <text evidence="10">The sequence shown here is derived from an EMBL/GenBank/DDBJ whole genome shotgun (WGS) entry which is preliminary data.</text>
</comment>
<evidence type="ECO:0000256" key="2">
    <source>
        <dbReference type="ARBA" id="ARBA00022475"/>
    </source>
</evidence>
<keyword evidence="5 8" id="KW-0812">Transmembrane</keyword>
<dbReference type="GO" id="GO:0005886">
    <property type="term" value="C:plasma membrane"/>
    <property type="evidence" value="ECO:0007669"/>
    <property type="project" value="UniProtKB-SubCell"/>
</dbReference>
<feature type="transmembrane region" description="Helical" evidence="8">
    <location>
        <begin position="202"/>
        <end position="220"/>
    </location>
</feature>
<evidence type="ECO:0000313" key="11">
    <source>
        <dbReference type="Proteomes" id="UP000178565"/>
    </source>
</evidence>
<accession>A0A1F5KRW0</accession>
<evidence type="ECO:0000256" key="8">
    <source>
        <dbReference type="SAM" id="Phobius"/>
    </source>
</evidence>
<feature type="transmembrane region" description="Helical" evidence="8">
    <location>
        <begin position="377"/>
        <end position="398"/>
    </location>
</feature>
<name>A0A1F5KRW0_9BACT</name>
<dbReference type="GO" id="GO:0016763">
    <property type="term" value="F:pentosyltransferase activity"/>
    <property type="evidence" value="ECO:0007669"/>
    <property type="project" value="TreeGrafter"/>
</dbReference>
<dbReference type="STRING" id="1797785.A3B45_03245"/>
<feature type="transmembrane region" description="Helical" evidence="8">
    <location>
        <begin position="329"/>
        <end position="347"/>
    </location>
</feature>
<evidence type="ECO:0000256" key="1">
    <source>
        <dbReference type="ARBA" id="ARBA00004651"/>
    </source>
</evidence>
<proteinExistence type="predicted"/>
<evidence type="ECO:0000256" key="7">
    <source>
        <dbReference type="ARBA" id="ARBA00023136"/>
    </source>
</evidence>
<dbReference type="InterPro" id="IPR050297">
    <property type="entry name" value="LipidA_mod_glycosyltrf_83"/>
</dbReference>
<evidence type="ECO:0000256" key="4">
    <source>
        <dbReference type="ARBA" id="ARBA00022679"/>
    </source>
</evidence>
<dbReference type="PANTHER" id="PTHR33908">
    <property type="entry name" value="MANNOSYLTRANSFERASE YKCB-RELATED"/>
    <property type="match status" value="1"/>
</dbReference>
<evidence type="ECO:0000313" key="10">
    <source>
        <dbReference type="EMBL" id="OGE43677.1"/>
    </source>
</evidence>
<feature type="transmembrane region" description="Helical" evidence="8">
    <location>
        <begin position="354"/>
        <end position="371"/>
    </location>
</feature>
<keyword evidence="2" id="KW-1003">Cell membrane</keyword>
<feature type="transmembrane region" description="Helical" evidence="8">
    <location>
        <begin position="161"/>
        <end position="190"/>
    </location>
</feature>
<feature type="transmembrane region" description="Helical" evidence="8">
    <location>
        <begin position="86"/>
        <end position="104"/>
    </location>
</feature>
<evidence type="ECO:0000259" key="9">
    <source>
        <dbReference type="Pfam" id="PF13231"/>
    </source>
</evidence>
<dbReference type="Proteomes" id="UP000178565">
    <property type="component" value="Unassembled WGS sequence"/>
</dbReference>
<organism evidence="10 11">
    <name type="scientific">Candidatus Daviesbacteria bacterium RIFCSPLOWO2_01_FULL_39_12</name>
    <dbReference type="NCBI Taxonomy" id="1797785"/>
    <lineage>
        <taxon>Bacteria</taxon>
        <taxon>Candidatus Daviesiibacteriota</taxon>
    </lineage>
</organism>
<evidence type="ECO:0000256" key="5">
    <source>
        <dbReference type="ARBA" id="ARBA00022692"/>
    </source>
</evidence>
<feature type="transmembrane region" description="Helical" evidence="8">
    <location>
        <begin position="6"/>
        <end position="26"/>
    </location>
</feature>
<feature type="transmembrane region" description="Helical" evidence="8">
    <location>
        <begin position="116"/>
        <end position="133"/>
    </location>
</feature>
<dbReference type="Pfam" id="PF13231">
    <property type="entry name" value="PMT_2"/>
    <property type="match status" value="1"/>
</dbReference>
<keyword evidence="6 8" id="KW-1133">Transmembrane helix</keyword>
<keyword evidence="7 8" id="KW-0472">Membrane</keyword>
<gene>
    <name evidence="10" type="ORF">A3B45_03245</name>
</gene>
<dbReference type="GO" id="GO:0009103">
    <property type="term" value="P:lipopolysaccharide biosynthetic process"/>
    <property type="evidence" value="ECO:0007669"/>
    <property type="project" value="UniProtKB-ARBA"/>
</dbReference>
<dbReference type="InterPro" id="IPR038731">
    <property type="entry name" value="RgtA/B/C-like"/>
</dbReference>
<keyword evidence="4" id="KW-0808">Transferase</keyword>
<feature type="domain" description="Glycosyltransferase RgtA/B/C/D-like" evidence="9">
    <location>
        <begin position="68"/>
        <end position="216"/>
    </location>
</feature>
<dbReference type="EMBL" id="MFDM01000014">
    <property type="protein sequence ID" value="OGE43677.1"/>
    <property type="molecule type" value="Genomic_DNA"/>
</dbReference>
<feature type="transmembrane region" description="Helical" evidence="8">
    <location>
        <begin position="303"/>
        <end position="323"/>
    </location>
</feature>
<evidence type="ECO:0000256" key="6">
    <source>
        <dbReference type="ARBA" id="ARBA00022989"/>
    </source>
</evidence>
<protein>
    <recommendedName>
        <fullName evidence="9">Glycosyltransferase RgtA/B/C/D-like domain-containing protein</fullName>
    </recommendedName>
</protein>
<keyword evidence="3" id="KW-0328">Glycosyltransferase</keyword>
<sequence>MNRNSISILGVILFFGFIVRVILIDFPIPTSEEARLADRGFRLATEGRDELGRQMPLFFNAQEDYQFPVVSYITALGELIFGKSEFGARVPFIIIGTFIIPVVFKISKRFGLNQSTAFLAAFLIAFSPPLIFLSRIPNETIVLTLLFAILFYLIIQKSINILLVVSILTFIVLTSKLAFFILLPYVCLALLLQKEESKPKKITVLVACSAVILIGIFLFLTNSQAKRSLLENNFSIISNLTISNGINTLRGEGIQSGWNPFWERALFNKLHFITVGFLHWISHFNLSIFFGQFDTFGIFNFKSLGAWPKALIIPLFIGIASVVKERSKLSLIFWLFLILTFPALFFYPSINLELLTLTLPFMALIIAIGFIKMNKLISTLIIFFVIFEIITTLFNTPLEIKKAADTRPYWVKSIIDDVDKLSQESAVAISDNIISDITPLIGWYTSINPTNQYLNNDTPYRFLQYDMGNIKIIKSDNNFNECGNEQYTLFLGERDFNKLKNKLEVKVSKIYQDNNEKNAAYLILNKICIN</sequence>
<feature type="transmembrane region" description="Helical" evidence="8">
    <location>
        <begin position="140"/>
        <end position="155"/>
    </location>
</feature>